<accession>A0AAE3FR34</accession>
<dbReference type="SUPFAM" id="SSF48310">
    <property type="entry name" value="Aldehyde ferredoxin oxidoreductase, C-terminal domains"/>
    <property type="match status" value="1"/>
</dbReference>
<protein>
    <submittedName>
        <fullName evidence="11">Aldehyde ferredoxin oxidoreductase</fullName>
    </submittedName>
</protein>
<keyword evidence="3" id="KW-0004">4Fe-4S</keyword>
<comment type="cofactor">
    <cofactor evidence="8">
        <name>tungstopterin</name>
        <dbReference type="ChEBI" id="CHEBI:30402"/>
    </cofactor>
</comment>
<sequence length="565" mass="60723">MIAPNRLLRVDLRRRTVTSERVPERWLRQYIGGKGLGARYLYEELEPGTDPLGPENALLFMLGPLTGLVPGDARYAAVTKSPLTGTFLDSYAGGEFPAVLAGALDEHIGLLIEGAASEPVRIDVESGEASVVPTDSWGEETVATARHYDGSVACIGPAGENRVAYATIASDAGEHHAGRGGAGAVMGAKRLKAVVARGDPPTGLETLRERYERRYETDTATDWHRASGTVESIDFADAVGALAAEGWQRRGVEDVDTLGIEAIRERATGRERPDEVSPGDFRVETESGEHVPRGGTAMSLGAGLGIDEFDAVVELGGLCDELGLDLIDAGSAVAWTIRASDRGIVDREIEFGDPNGARELLGEIALREAALGDALADGVDAAAERFGGGELVPTVKAMALPGYDPRGAQSMALAYATSDRGACHRRALPIEREAFAGDWTPQRVAREVAVEQDRRSVLWSLVIDEFVAPVFDDLGAEWLAAVGVAPDTDLRTVGERIWTLTRLFNVREGFGRTDDVLPQPLAGPEGVDRDSFESMLDHYYDLREWTADGQPTRSLLDRLDLSDIH</sequence>
<keyword evidence="5" id="KW-0560">Oxidoreductase</keyword>
<feature type="compositionally biased region" description="Basic and acidic residues" evidence="9">
    <location>
        <begin position="268"/>
        <end position="292"/>
    </location>
</feature>
<dbReference type="PANTHER" id="PTHR30038:SF7">
    <property type="entry name" value="TUNGSTEN-CONTAINING GLYCERALDEHYDE-3-PHOSPHATE:FERREDOXIN OXIDOREDUCTASE"/>
    <property type="match status" value="1"/>
</dbReference>
<dbReference type="Pfam" id="PF02730">
    <property type="entry name" value="AFOR_N"/>
    <property type="match status" value="1"/>
</dbReference>
<evidence type="ECO:0000256" key="7">
    <source>
        <dbReference type="ARBA" id="ARBA00023014"/>
    </source>
</evidence>
<dbReference type="SMART" id="SM00790">
    <property type="entry name" value="AFOR_N"/>
    <property type="match status" value="1"/>
</dbReference>
<comment type="caution">
    <text evidence="11">The sequence shown here is derived from an EMBL/GenBank/DDBJ whole genome shotgun (WGS) entry which is preliminary data.</text>
</comment>
<comment type="similarity">
    <text evidence="2">Belongs to the AOR/FOR family.</text>
</comment>
<dbReference type="SUPFAM" id="SSF56228">
    <property type="entry name" value="Aldehyde ferredoxin oxidoreductase, N-terminal domain"/>
    <property type="match status" value="1"/>
</dbReference>
<keyword evidence="6" id="KW-0408">Iron</keyword>
<dbReference type="GO" id="GO:0016625">
    <property type="term" value="F:oxidoreductase activity, acting on the aldehyde or oxo group of donors, iron-sulfur protein as acceptor"/>
    <property type="evidence" value="ECO:0007669"/>
    <property type="project" value="InterPro"/>
</dbReference>
<dbReference type="Gene3D" id="1.10.569.10">
    <property type="entry name" value="Aldehyde Ferredoxin Oxidoreductase Protein, subunit A, domain 2"/>
    <property type="match status" value="1"/>
</dbReference>
<evidence type="ECO:0000313" key="11">
    <source>
        <dbReference type="EMBL" id="MCL9814052.1"/>
    </source>
</evidence>
<dbReference type="GO" id="GO:0051539">
    <property type="term" value="F:4 iron, 4 sulfur cluster binding"/>
    <property type="evidence" value="ECO:0007669"/>
    <property type="project" value="UniProtKB-KW"/>
</dbReference>
<evidence type="ECO:0000256" key="9">
    <source>
        <dbReference type="SAM" id="MobiDB-lite"/>
    </source>
</evidence>
<dbReference type="InterPro" id="IPR013983">
    <property type="entry name" value="Ald_Fedxn_OxRdtase_N"/>
</dbReference>
<feature type="domain" description="Aldehyde ferredoxin oxidoreductase N-terminal" evidence="10">
    <location>
        <begin position="5"/>
        <end position="200"/>
    </location>
</feature>
<proteinExistence type="inferred from homology"/>
<name>A0AAE3FR34_9EURY</name>
<evidence type="ECO:0000256" key="4">
    <source>
        <dbReference type="ARBA" id="ARBA00022723"/>
    </source>
</evidence>
<dbReference type="InterPro" id="IPR001203">
    <property type="entry name" value="OxRdtase_Ald_Fedxn_C"/>
</dbReference>
<dbReference type="InterPro" id="IPR036021">
    <property type="entry name" value="Tungsten_al_ferr_oxy-like_C"/>
</dbReference>
<evidence type="ECO:0000256" key="2">
    <source>
        <dbReference type="ARBA" id="ARBA00011032"/>
    </source>
</evidence>
<evidence type="ECO:0000256" key="3">
    <source>
        <dbReference type="ARBA" id="ARBA00022485"/>
    </source>
</evidence>
<evidence type="ECO:0000256" key="1">
    <source>
        <dbReference type="ARBA" id="ARBA00001966"/>
    </source>
</evidence>
<evidence type="ECO:0000256" key="8">
    <source>
        <dbReference type="ARBA" id="ARBA00049934"/>
    </source>
</evidence>
<dbReference type="Gene3D" id="1.10.599.10">
    <property type="entry name" value="Aldehyde Ferredoxin Oxidoreductase Protein, subunit A, domain 3"/>
    <property type="match status" value="1"/>
</dbReference>
<dbReference type="InterPro" id="IPR013985">
    <property type="entry name" value="Ald_Fedxn_OxRdtase_dom3"/>
</dbReference>
<dbReference type="EMBL" id="JAKRVY010000005">
    <property type="protein sequence ID" value="MCL9814052.1"/>
    <property type="molecule type" value="Genomic_DNA"/>
</dbReference>
<keyword evidence="12" id="KW-1185">Reference proteome</keyword>
<keyword evidence="7" id="KW-0411">Iron-sulfur</keyword>
<dbReference type="InterPro" id="IPR051919">
    <property type="entry name" value="W-dependent_AOR"/>
</dbReference>
<comment type="cofactor">
    <cofactor evidence="1">
        <name>[4Fe-4S] cluster</name>
        <dbReference type="ChEBI" id="CHEBI:49883"/>
    </cofactor>
</comment>
<organism evidence="11 12">
    <name type="scientific">Natranaeroarchaeum aerophilus</name>
    <dbReference type="NCBI Taxonomy" id="2917711"/>
    <lineage>
        <taxon>Archaea</taxon>
        <taxon>Methanobacteriati</taxon>
        <taxon>Methanobacteriota</taxon>
        <taxon>Stenosarchaea group</taxon>
        <taxon>Halobacteria</taxon>
        <taxon>Halobacteriales</taxon>
        <taxon>Natronoarchaeaceae</taxon>
        <taxon>Natranaeroarchaeum</taxon>
    </lineage>
</organism>
<feature type="region of interest" description="Disordered" evidence="9">
    <location>
        <begin position="268"/>
        <end position="295"/>
    </location>
</feature>
<dbReference type="GO" id="GO:0046872">
    <property type="term" value="F:metal ion binding"/>
    <property type="evidence" value="ECO:0007669"/>
    <property type="project" value="UniProtKB-KW"/>
</dbReference>
<evidence type="ECO:0000313" key="12">
    <source>
        <dbReference type="Proteomes" id="UP001202674"/>
    </source>
</evidence>
<dbReference type="InterPro" id="IPR036503">
    <property type="entry name" value="Ald_Fedxn_OxRdtase_N_sf"/>
</dbReference>
<dbReference type="InterPro" id="IPR013984">
    <property type="entry name" value="Ald_Fedxn_OxRdtase_dom2"/>
</dbReference>
<dbReference type="Gene3D" id="3.60.9.10">
    <property type="entry name" value="Aldehyde ferredoxin oxidoreductase, N-terminal domain"/>
    <property type="match status" value="1"/>
</dbReference>
<reference evidence="11 12" key="1">
    <citation type="journal article" date="2022" name="Syst. Appl. Microbiol.">
        <title>Natronocalculus amylovorans gen. nov., sp. nov., and Natranaeroarchaeum aerophilus sp. nov., dominant culturable amylolytic natronoarchaea from hypersaline soda lakes in southwestern Siberia.</title>
        <authorList>
            <person name="Sorokin D.Y."/>
            <person name="Elcheninov A.G."/>
            <person name="Khizhniak T.V."/>
            <person name="Koenen M."/>
            <person name="Bale N.J."/>
            <person name="Damste J.S.S."/>
            <person name="Kublanov I.V."/>
        </authorList>
    </citation>
    <scope>NUCLEOTIDE SEQUENCE [LARGE SCALE GENOMIC DNA]</scope>
    <source>
        <strain evidence="11 12">AArc-St1-1</strain>
    </source>
</reference>
<evidence type="ECO:0000259" key="10">
    <source>
        <dbReference type="SMART" id="SM00790"/>
    </source>
</evidence>
<dbReference type="AlphaFoldDB" id="A0AAE3FR34"/>
<evidence type="ECO:0000256" key="5">
    <source>
        <dbReference type="ARBA" id="ARBA00023002"/>
    </source>
</evidence>
<dbReference type="GO" id="GO:0009055">
    <property type="term" value="F:electron transfer activity"/>
    <property type="evidence" value="ECO:0007669"/>
    <property type="project" value="InterPro"/>
</dbReference>
<dbReference type="PANTHER" id="PTHR30038">
    <property type="entry name" value="ALDEHYDE FERREDOXIN OXIDOREDUCTASE"/>
    <property type="match status" value="1"/>
</dbReference>
<gene>
    <name evidence="11" type="ORF">AArcSt11_10350</name>
</gene>
<dbReference type="Proteomes" id="UP001202674">
    <property type="component" value="Unassembled WGS sequence"/>
</dbReference>
<keyword evidence="4" id="KW-0479">Metal-binding</keyword>
<evidence type="ECO:0000256" key="6">
    <source>
        <dbReference type="ARBA" id="ARBA00023004"/>
    </source>
</evidence>
<dbReference type="Pfam" id="PF01314">
    <property type="entry name" value="AFOR_C"/>
    <property type="match status" value="1"/>
</dbReference>